<reference evidence="2 3" key="1">
    <citation type="submission" date="2017-07" db="EMBL/GenBank/DDBJ databases">
        <title>Genome Sequence of Sulfitobacter pseudonitzschiae Strain SMR1 Isolated from a culture of the Diatom Skeletonema marinoi.</title>
        <authorList>
            <person name="Topel M."/>
            <person name="Pinder M.I.M."/>
            <person name="Johansson O.N."/>
            <person name="Kourtchenko O."/>
            <person name="Godhe A."/>
            <person name="Clarke A.K."/>
        </authorList>
    </citation>
    <scope>NUCLEOTIDE SEQUENCE [LARGE SCALE GENOMIC DNA]</scope>
    <source>
        <strain evidence="2 3">SMR1</strain>
    </source>
</reference>
<dbReference type="AlphaFoldDB" id="A0A221K2Q5"/>
<evidence type="ECO:0000313" key="3">
    <source>
        <dbReference type="Proteomes" id="UP000199754"/>
    </source>
</evidence>
<evidence type="ECO:0000313" key="2">
    <source>
        <dbReference type="EMBL" id="ASM73281.1"/>
    </source>
</evidence>
<dbReference type="RefSeq" id="WP_089421084.1">
    <property type="nucleotide sequence ID" value="NZ_CP022415.1"/>
</dbReference>
<protein>
    <submittedName>
        <fullName evidence="2">Uncharacterized protein</fullName>
    </submittedName>
</protein>
<sequence length="150" mass="16257">MTGDTAQSDIVLTHTVYRRDLAFTAARALVLFWTGAAMVVIVWALSLPVWASVVLAVTWTAQASRPFWDNGDTVVAVLRLSDEYLMIQDRRSKAGEARAIALRDVAEVTHIGSLVAVRCKDDSRDGTTVGIRAASTLAKRIRKAVTSAQG</sequence>
<keyword evidence="3" id="KW-1185">Reference proteome</keyword>
<keyword evidence="1" id="KW-0812">Transmembrane</keyword>
<accession>A0A221K2Q5</accession>
<dbReference type="OrthoDB" id="7728216at2"/>
<gene>
    <name evidence="2" type="ORF">SULPSESMR1_02484</name>
</gene>
<evidence type="ECO:0000256" key="1">
    <source>
        <dbReference type="SAM" id="Phobius"/>
    </source>
</evidence>
<name>A0A221K2Q5_9RHOB</name>
<dbReference type="KEGG" id="spse:SULPSESMR1_02484"/>
<feature type="transmembrane region" description="Helical" evidence="1">
    <location>
        <begin position="30"/>
        <end position="57"/>
    </location>
</feature>
<proteinExistence type="predicted"/>
<keyword evidence="1" id="KW-0472">Membrane</keyword>
<dbReference type="EMBL" id="CP022415">
    <property type="protein sequence ID" value="ASM73281.1"/>
    <property type="molecule type" value="Genomic_DNA"/>
</dbReference>
<dbReference type="Proteomes" id="UP000199754">
    <property type="component" value="Chromosome"/>
</dbReference>
<keyword evidence="1" id="KW-1133">Transmembrane helix</keyword>
<organism evidence="2 3">
    <name type="scientific">Pseudosulfitobacter pseudonitzschiae</name>
    <dbReference type="NCBI Taxonomy" id="1402135"/>
    <lineage>
        <taxon>Bacteria</taxon>
        <taxon>Pseudomonadati</taxon>
        <taxon>Pseudomonadota</taxon>
        <taxon>Alphaproteobacteria</taxon>
        <taxon>Rhodobacterales</taxon>
        <taxon>Roseobacteraceae</taxon>
        <taxon>Pseudosulfitobacter</taxon>
    </lineage>
</organism>